<dbReference type="AlphaFoldDB" id="A0A3S0ZSW5"/>
<dbReference type="EMBL" id="RSCJ01000019">
    <property type="protein sequence ID" value="RUR76739.1"/>
    <property type="molecule type" value="Genomic_DNA"/>
</dbReference>
<evidence type="ECO:0000313" key="1">
    <source>
        <dbReference type="EMBL" id="RUR76739.1"/>
    </source>
</evidence>
<organism evidence="1 2">
    <name type="scientific">Chlorogloeopsis fritschii PCC 6912</name>
    <dbReference type="NCBI Taxonomy" id="211165"/>
    <lineage>
        <taxon>Bacteria</taxon>
        <taxon>Bacillati</taxon>
        <taxon>Cyanobacteriota</taxon>
        <taxon>Cyanophyceae</taxon>
        <taxon>Nostocales</taxon>
        <taxon>Chlorogloeopsidaceae</taxon>
        <taxon>Chlorogloeopsis</taxon>
    </lineage>
</organism>
<name>A0A3S0ZSW5_CHLFR</name>
<gene>
    <name evidence="1" type="ORF">PCC6912_41430</name>
</gene>
<comment type="caution">
    <text evidence="1">The sequence shown here is derived from an EMBL/GenBank/DDBJ whole genome shotgun (WGS) entry which is preliminary data.</text>
</comment>
<protein>
    <submittedName>
        <fullName evidence="1">Uncharacterized protein</fullName>
    </submittedName>
</protein>
<sequence length="121" mass="14246">MQVRKNSNKRIVMTYSAVNGKIYNPQNLQNLDREEIQYLQCFQKLASVFNQQDYEIWIKREDYDRMLFVGVVNQHSQVAVKIYLKYACVPIDDPINVNVLQTAINHFQSGVQEDLVLNHRV</sequence>
<keyword evidence="2" id="KW-1185">Reference proteome</keyword>
<proteinExistence type="predicted"/>
<accession>A0A3S0ZSW5</accession>
<evidence type="ECO:0000313" key="2">
    <source>
        <dbReference type="Proteomes" id="UP000268857"/>
    </source>
</evidence>
<dbReference type="STRING" id="211165.GCA_000317285_02633"/>
<dbReference type="Proteomes" id="UP000268857">
    <property type="component" value="Unassembled WGS sequence"/>
</dbReference>
<reference evidence="1 2" key="1">
    <citation type="journal article" date="2019" name="Genome Biol. Evol.">
        <title>Day and night: Metabolic profiles and evolutionary relationships of six axenic non-marine cyanobacteria.</title>
        <authorList>
            <person name="Will S.E."/>
            <person name="Henke P."/>
            <person name="Boedeker C."/>
            <person name="Huang S."/>
            <person name="Brinkmann H."/>
            <person name="Rohde M."/>
            <person name="Jarek M."/>
            <person name="Friedl T."/>
            <person name="Seufert S."/>
            <person name="Schumacher M."/>
            <person name="Overmann J."/>
            <person name="Neumann-Schaal M."/>
            <person name="Petersen J."/>
        </authorList>
    </citation>
    <scope>NUCLEOTIDE SEQUENCE [LARGE SCALE GENOMIC DNA]</scope>
    <source>
        <strain evidence="1 2">PCC 6912</strain>
    </source>
</reference>